<organism evidence="2 3">
    <name type="scientific">Genlisea aurea</name>
    <dbReference type="NCBI Taxonomy" id="192259"/>
    <lineage>
        <taxon>Eukaryota</taxon>
        <taxon>Viridiplantae</taxon>
        <taxon>Streptophyta</taxon>
        <taxon>Embryophyta</taxon>
        <taxon>Tracheophyta</taxon>
        <taxon>Spermatophyta</taxon>
        <taxon>Magnoliopsida</taxon>
        <taxon>eudicotyledons</taxon>
        <taxon>Gunneridae</taxon>
        <taxon>Pentapetalae</taxon>
        <taxon>asterids</taxon>
        <taxon>lamiids</taxon>
        <taxon>Lamiales</taxon>
        <taxon>Lentibulariaceae</taxon>
        <taxon>Genlisea</taxon>
    </lineage>
</organism>
<keyword evidence="1" id="KW-0732">Signal</keyword>
<dbReference type="OrthoDB" id="1899781at2759"/>
<reference evidence="2 3" key="1">
    <citation type="journal article" date="2013" name="BMC Genomics">
        <title>The miniature genome of a carnivorous plant Genlisea aurea contains a low number of genes and short non-coding sequences.</title>
        <authorList>
            <person name="Leushkin E.V."/>
            <person name="Sutormin R.A."/>
            <person name="Nabieva E.R."/>
            <person name="Penin A.A."/>
            <person name="Kondrashov A.S."/>
            <person name="Logacheva M.D."/>
        </authorList>
    </citation>
    <scope>NUCLEOTIDE SEQUENCE [LARGE SCALE GENOMIC DNA]</scope>
</reference>
<dbReference type="AlphaFoldDB" id="S8C0V9"/>
<accession>S8C0V9</accession>
<dbReference type="Proteomes" id="UP000015453">
    <property type="component" value="Unassembled WGS sequence"/>
</dbReference>
<proteinExistence type="predicted"/>
<dbReference type="InterPro" id="IPR036249">
    <property type="entry name" value="Thioredoxin-like_sf"/>
</dbReference>
<feature type="non-terminal residue" evidence="2">
    <location>
        <position position="1"/>
    </location>
</feature>
<keyword evidence="3" id="KW-1185">Reference proteome</keyword>
<evidence type="ECO:0000256" key="1">
    <source>
        <dbReference type="SAM" id="SignalP"/>
    </source>
</evidence>
<evidence type="ECO:0000313" key="2">
    <source>
        <dbReference type="EMBL" id="EPS60289.1"/>
    </source>
</evidence>
<dbReference type="PANTHER" id="PTHR47126:SF3">
    <property type="entry name" value="5'-ADENYLYLSULFATE REDUCTASE-LIKE 5"/>
    <property type="match status" value="1"/>
</dbReference>
<sequence length="120" mass="13037">FLLLLLVCALADSATSVTLATSSSSSATCRRELNYFVLDLNLQCPFSHPYASSPLQVDGESFGKAVSSCPTNEHLAVLFHSSRCPFSSSFAAKFSILSYLYPRIKHVMVEQSSALPRLVS</sequence>
<dbReference type="InterPro" id="IPR044794">
    <property type="entry name" value="APRL5/7"/>
</dbReference>
<dbReference type="EMBL" id="AUSU01007676">
    <property type="protein sequence ID" value="EPS60289.1"/>
    <property type="molecule type" value="Genomic_DNA"/>
</dbReference>
<dbReference type="PANTHER" id="PTHR47126">
    <property type="entry name" value="5'-ADENYLYLSULFATE REDUCTASE-LIKE 7"/>
    <property type="match status" value="1"/>
</dbReference>
<name>S8C0V9_9LAMI</name>
<feature type="signal peptide" evidence="1">
    <location>
        <begin position="1"/>
        <end position="16"/>
    </location>
</feature>
<feature type="non-terminal residue" evidence="2">
    <location>
        <position position="120"/>
    </location>
</feature>
<gene>
    <name evidence="2" type="ORF">M569_14515</name>
</gene>
<dbReference type="SUPFAM" id="SSF52833">
    <property type="entry name" value="Thioredoxin-like"/>
    <property type="match status" value="1"/>
</dbReference>
<feature type="chain" id="PRO_5004548831" evidence="1">
    <location>
        <begin position="17"/>
        <end position="120"/>
    </location>
</feature>
<protein>
    <submittedName>
        <fullName evidence="2">Uncharacterized protein</fullName>
    </submittedName>
</protein>
<evidence type="ECO:0000313" key="3">
    <source>
        <dbReference type="Proteomes" id="UP000015453"/>
    </source>
</evidence>
<comment type="caution">
    <text evidence="2">The sequence shown here is derived from an EMBL/GenBank/DDBJ whole genome shotgun (WGS) entry which is preliminary data.</text>
</comment>